<evidence type="ECO:0000313" key="2">
    <source>
        <dbReference type="EMBL" id="AIF40624.1"/>
    </source>
</evidence>
<protein>
    <recommendedName>
        <fullName evidence="4">DUF3710 domain-containing protein</fullName>
    </recommendedName>
</protein>
<sequence>MAVFGRRKKGADAAQDAATSEEVEPTTPADDASTDVDDLDAGDLDADAVDLDEPSAEDDEAARRRRSKLRPREEVDLSDGPYDSASAPTRDEMDFGSLRLVPTADIELRLDVDETSQTLTGMTAVFGEAGTSAVQLQVFAAPKTTGVWYGIRREIAEAIVAGGGTAEEVDGPLGTELHVRMPSQGPDGRTTFSPARFVGVDGPRWFLRAVLSGDAATDDGAAARAMEFVRTVVVHRGSDPRAPRELLELTLPPELMAQAQASAQEHEQHTDAPTVGPLERGPEIAETR</sequence>
<dbReference type="HOGENOM" id="CLU_069776_1_0_11"/>
<dbReference type="Proteomes" id="UP000027986">
    <property type="component" value="Chromosome"/>
</dbReference>
<dbReference type="Pfam" id="PF12502">
    <property type="entry name" value="DUF3710"/>
    <property type="match status" value="1"/>
</dbReference>
<feature type="region of interest" description="Disordered" evidence="1">
    <location>
        <begin position="253"/>
        <end position="288"/>
    </location>
</feature>
<dbReference type="InterPro" id="IPR022183">
    <property type="entry name" value="DUF3710"/>
</dbReference>
<dbReference type="KEGG" id="dni:HX89_06380"/>
<keyword evidence="3" id="KW-1185">Reference proteome</keyword>
<feature type="compositionally biased region" description="Low complexity" evidence="1">
    <location>
        <begin position="253"/>
        <end position="263"/>
    </location>
</feature>
<reference evidence="2 3" key="1">
    <citation type="submission" date="2014-07" db="EMBL/GenBank/DDBJ databases">
        <title>Genome Sequencing of Dermacoccus nishinomiyaensis.</title>
        <authorList>
            <person name="Hong K.W."/>
            <person name="Chan K.G."/>
        </authorList>
    </citation>
    <scope>NUCLEOTIDE SEQUENCE [LARGE SCALE GENOMIC DNA]</scope>
    <source>
        <strain evidence="2 3">M25</strain>
    </source>
</reference>
<proteinExistence type="predicted"/>
<organism evidence="2 3">
    <name type="scientific">Dermacoccus nishinomiyaensis</name>
    <dbReference type="NCBI Taxonomy" id="1274"/>
    <lineage>
        <taxon>Bacteria</taxon>
        <taxon>Bacillati</taxon>
        <taxon>Actinomycetota</taxon>
        <taxon>Actinomycetes</taxon>
        <taxon>Micrococcales</taxon>
        <taxon>Dermacoccaceae</taxon>
        <taxon>Dermacoccus</taxon>
    </lineage>
</organism>
<evidence type="ECO:0000313" key="3">
    <source>
        <dbReference type="Proteomes" id="UP000027986"/>
    </source>
</evidence>
<accession>A0A075JFI4</accession>
<gene>
    <name evidence="2" type="ORF">HX89_06380</name>
</gene>
<feature type="region of interest" description="Disordered" evidence="1">
    <location>
        <begin position="1"/>
        <end position="90"/>
    </location>
</feature>
<dbReference type="GeneID" id="41840795"/>
<evidence type="ECO:0008006" key="4">
    <source>
        <dbReference type="Google" id="ProtNLM"/>
    </source>
</evidence>
<feature type="compositionally biased region" description="Acidic residues" evidence="1">
    <location>
        <begin position="32"/>
        <end position="60"/>
    </location>
</feature>
<name>A0A075JFI4_9MICO</name>
<evidence type="ECO:0000256" key="1">
    <source>
        <dbReference type="SAM" id="MobiDB-lite"/>
    </source>
</evidence>
<dbReference type="eggNOG" id="ENOG5030NZ9">
    <property type="taxonomic scope" value="Bacteria"/>
</dbReference>
<dbReference type="AlphaFoldDB" id="A0A075JFI4"/>
<dbReference type="OrthoDB" id="8480367at2"/>
<dbReference type="RefSeq" id="WP_038567850.1">
    <property type="nucleotide sequence ID" value="NZ_CP008889.1"/>
</dbReference>
<dbReference type="EMBL" id="CP008889">
    <property type="protein sequence ID" value="AIF40624.1"/>
    <property type="molecule type" value="Genomic_DNA"/>
</dbReference>